<dbReference type="EMBL" id="WMIE01000020">
    <property type="protein sequence ID" value="MTH79789.1"/>
    <property type="molecule type" value="Genomic_DNA"/>
</dbReference>
<dbReference type="AlphaFoldDB" id="A0A6L6JGE3"/>
<accession>A0A6L6JGE3</accession>
<evidence type="ECO:0008006" key="3">
    <source>
        <dbReference type="Google" id="ProtNLM"/>
    </source>
</evidence>
<dbReference type="OrthoDB" id="7779042at2"/>
<protein>
    <recommendedName>
        <fullName evidence="3">Porin</fullName>
    </recommendedName>
</protein>
<name>A0A6L6JGE3_9RHOB</name>
<evidence type="ECO:0000313" key="2">
    <source>
        <dbReference type="Proteomes" id="UP000478183"/>
    </source>
</evidence>
<sequence>MTGTKGKSGGRRICDPRHLIAAAAIAITAPTVGDAQDLRYALDAGMADLALFTLSRTERKVSPMGQALLGRQGFRHGGDGRRFQPIASGHALTPVVRHDNNVNDGIPSDHITLGGLRFRIAEEDQAKSSILAGLQYSRWWSFSYAPAARVTVASSYTFELEPHYGYHHVAANARICAEQPVADWTWWDSCLTGIYDNDSIGEDLTLAATTGPRALFESPFGMHQLAVSLGQSATKDYRKSLAQLSLATLSHDHGLFRLGLLAGEKIEKENSVLYAADTGWTGEIFGRDVTVGIGHARTGGADLFGIAREDRINRASVSTPVGKFEIGGFVERRRSTIDAYNETSFGLTMNIGVNLFDGLR</sequence>
<evidence type="ECO:0000313" key="1">
    <source>
        <dbReference type="EMBL" id="MTH79789.1"/>
    </source>
</evidence>
<comment type="caution">
    <text evidence="1">The sequence shown here is derived from an EMBL/GenBank/DDBJ whole genome shotgun (WGS) entry which is preliminary data.</text>
</comment>
<keyword evidence="2" id="KW-1185">Reference proteome</keyword>
<gene>
    <name evidence="1" type="ORF">GL286_18920</name>
</gene>
<dbReference type="Proteomes" id="UP000478183">
    <property type="component" value="Unassembled WGS sequence"/>
</dbReference>
<dbReference type="RefSeq" id="WP_155097139.1">
    <property type="nucleotide sequence ID" value="NZ_WMIE01000020.1"/>
</dbReference>
<reference evidence="1 2" key="1">
    <citation type="submission" date="2019-11" db="EMBL/GenBank/DDBJ databases">
        <authorList>
            <person name="Dong K."/>
        </authorList>
    </citation>
    <scope>NUCLEOTIDE SEQUENCE [LARGE SCALE GENOMIC DNA]</scope>
    <source>
        <strain evidence="1 2">NBRC 111993</strain>
    </source>
</reference>
<organism evidence="1 2">
    <name type="scientific">Paracoccus aestuariivivens</name>
    <dbReference type="NCBI Taxonomy" id="1820333"/>
    <lineage>
        <taxon>Bacteria</taxon>
        <taxon>Pseudomonadati</taxon>
        <taxon>Pseudomonadota</taxon>
        <taxon>Alphaproteobacteria</taxon>
        <taxon>Rhodobacterales</taxon>
        <taxon>Paracoccaceae</taxon>
        <taxon>Paracoccus</taxon>
    </lineage>
</organism>
<proteinExistence type="predicted"/>